<feature type="transmembrane region" description="Helical" evidence="6">
    <location>
        <begin position="192"/>
        <end position="213"/>
    </location>
</feature>
<dbReference type="InterPro" id="IPR001204">
    <property type="entry name" value="Phos_transporter"/>
</dbReference>
<sequence>MTLLIIIIVLALIFDYINGFHDAANAIATVVATKVLTPFQAVLWAAFFNFLAYWVFGFGVADTVAKTAHTMEINLVVILAGVIAAICWNLLTWWLGIPSSSSHTLIGGFAGAAIAHAIAVHGFSGYPGEDGTTHYWYEIVSWYKAGKDGGMPSGVIIIIAFIVLAPLLGALASYLISIWLLNASRKNIGPKIFTIALMIATVWLVSNLMVPYSEIEKPRFDSHFWSVAFDPHNIKWFLVAFIILTVSAFCLIFSSLNLHQADAALKKMQLLSSAAFSLGHGGNDSQKVMGIIAAAVAVYINTNPGVHMDSWLDVVLPNDDKGIKGVMPGWIPLACYSAIAAGTLSGGWKIVKTMGSKITKVSSFEGVAAETAGALTLYFTEHLKIPVSTTHTITGSIIGVGLTKRVSAVRWGVTVSLIWAWVLTIPISALLAGLVYFVLSVFI</sequence>
<dbReference type="AlphaFoldDB" id="A0A6V6Z110"/>
<dbReference type="EMBL" id="CAIJDO010000152">
    <property type="protein sequence ID" value="CAD0005467.1"/>
    <property type="molecule type" value="Genomic_DNA"/>
</dbReference>
<dbReference type="GO" id="GO:0016020">
    <property type="term" value="C:membrane"/>
    <property type="evidence" value="ECO:0007669"/>
    <property type="project" value="UniProtKB-SubCell"/>
</dbReference>
<evidence type="ECO:0000256" key="6">
    <source>
        <dbReference type="RuleBase" id="RU363058"/>
    </source>
</evidence>
<comment type="subcellular location">
    <subcellularLocation>
        <location evidence="1 6">Membrane</location>
        <topology evidence="1 6">Multi-pass membrane protein</topology>
    </subcellularLocation>
</comment>
<keyword evidence="8" id="KW-1185">Reference proteome</keyword>
<feature type="transmembrane region" description="Helical" evidence="6">
    <location>
        <begin position="411"/>
        <end position="439"/>
    </location>
</feature>
<evidence type="ECO:0000256" key="2">
    <source>
        <dbReference type="ARBA" id="ARBA00022448"/>
    </source>
</evidence>
<dbReference type="GO" id="GO:0005315">
    <property type="term" value="F:phosphate transmembrane transporter activity"/>
    <property type="evidence" value="ECO:0007669"/>
    <property type="project" value="InterPro"/>
</dbReference>
<dbReference type="PANTHER" id="PTHR11101:SF80">
    <property type="entry name" value="PHOSPHATE TRANSPORTER"/>
    <property type="match status" value="1"/>
</dbReference>
<keyword evidence="2 6" id="KW-0813">Transport</keyword>
<evidence type="ECO:0000313" key="8">
    <source>
        <dbReference type="Proteomes" id="UP000556700"/>
    </source>
</evidence>
<accession>A0A6V6Z110</accession>
<evidence type="ECO:0000256" key="1">
    <source>
        <dbReference type="ARBA" id="ARBA00004141"/>
    </source>
</evidence>
<name>A0A6V6Z110_9FLAO</name>
<dbReference type="Proteomes" id="UP000556700">
    <property type="component" value="Unassembled WGS sequence"/>
</dbReference>
<comment type="caution">
    <text evidence="7">The sequence shown here is derived from an EMBL/GenBank/DDBJ whole genome shotgun (WGS) entry which is preliminary data.</text>
</comment>
<feature type="transmembrane region" description="Helical" evidence="6">
    <location>
        <begin position="73"/>
        <end position="95"/>
    </location>
</feature>
<proteinExistence type="inferred from homology"/>
<dbReference type="Pfam" id="PF01384">
    <property type="entry name" value="PHO4"/>
    <property type="match status" value="1"/>
</dbReference>
<keyword evidence="5 6" id="KW-0472">Membrane</keyword>
<evidence type="ECO:0000313" key="7">
    <source>
        <dbReference type="EMBL" id="CAD0005467.1"/>
    </source>
</evidence>
<keyword evidence="3 6" id="KW-0812">Transmembrane</keyword>
<feature type="transmembrane region" description="Helical" evidence="6">
    <location>
        <begin position="233"/>
        <end position="258"/>
    </location>
</feature>
<comment type="similarity">
    <text evidence="6">Belongs to the inorganic phosphate transporter (PiT) (TC 2.A.20) family.</text>
</comment>
<protein>
    <recommendedName>
        <fullName evidence="6">Phosphate transporter</fullName>
    </recommendedName>
</protein>
<dbReference type="PANTHER" id="PTHR11101">
    <property type="entry name" value="PHOSPHATE TRANSPORTER"/>
    <property type="match status" value="1"/>
</dbReference>
<reference evidence="7 8" key="1">
    <citation type="submission" date="2020-06" db="EMBL/GenBank/DDBJ databases">
        <authorList>
            <person name="Criscuolo A."/>
        </authorList>
    </citation>
    <scope>NUCLEOTIDE SEQUENCE [LARGE SCALE GENOMIC DNA]</scope>
    <source>
        <strain evidence="8">CIP 110025</strain>
    </source>
</reference>
<gene>
    <name evidence="7" type="ORF">FLACHUCJ7_02395</name>
</gene>
<feature type="transmembrane region" description="Helical" evidence="6">
    <location>
        <begin position="42"/>
        <end position="61"/>
    </location>
</feature>
<dbReference type="RefSeq" id="WP_031455408.1">
    <property type="nucleotide sequence ID" value="NZ_CAIJDO010000152.1"/>
</dbReference>
<keyword evidence="6" id="KW-0592">Phosphate transport</keyword>
<evidence type="ECO:0000256" key="4">
    <source>
        <dbReference type="ARBA" id="ARBA00022989"/>
    </source>
</evidence>
<organism evidence="7 8">
    <name type="scientific">Flavobacterium chungangense</name>
    <dbReference type="NCBI Taxonomy" id="554283"/>
    <lineage>
        <taxon>Bacteria</taxon>
        <taxon>Pseudomonadati</taxon>
        <taxon>Bacteroidota</taxon>
        <taxon>Flavobacteriia</taxon>
        <taxon>Flavobacteriales</taxon>
        <taxon>Flavobacteriaceae</taxon>
        <taxon>Flavobacterium</taxon>
    </lineage>
</organism>
<keyword evidence="4 6" id="KW-1133">Transmembrane helix</keyword>
<feature type="transmembrane region" description="Helical" evidence="6">
    <location>
        <begin position="155"/>
        <end position="180"/>
    </location>
</feature>
<dbReference type="GO" id="GO:0035435">
    <property type="term" value="P:phosphate ion transmembrane transport"/>
    <property type="evidence" value="ECO:0007669"/>
    <property type="project" value="TreeGrafter"/>
</dbReference>
<evidence type="ECO:0000256" key="3">
    <source>
        <dbReference type="ARBA" id="ARBA00022692"/>
    </source>
</evidence>
<evidence type="ECO:0000256" key="5">
    <source>
        <dbReference type="ARBA" id="ARBA00023136"/>
    </source>
</evidence>